<feature type="repeat" description="WD" evidence="4">
    <location>
        <begin position="325"/>
        <end position="357"/>
    </location>
</feature>
<dbReference type="InterPro" id="IPR015943">
    <property type="entry name" value="WD40/YVTN_repeat-like_dom_sf"/>
</dbReference>
<feature type="compositionally biased region" description="Low complexity" evidence="5">
    <location>
        <begin position="641"/>
        <end position="654"/>
    </location>
</feature>
<protein>
    <recommendedName>
        <fullName evidence="3">Probable cytosolic iron-sulfur protein assembly protein CIAO1 homolog</fullName>
    </recommendedName>
</protein>
<keyword evidence="1 4" id="KW-0853">WD repeat</keyword>
<dbReference type="InterPro" id="IPR011992">
    <property type="entry name" value="EF-hand-dom_pair"/>
</dbReference>
<proteinExistence type="inferred from homology"/>
<accession>A0AAD9LQK5</accession>
<evidence type="ECO:0000256" key="4">
    <source>
        <dbReference type="PROSITE-ProRule" id="PRU00221"/>
    </source>
</evidence>
<feature type="compositionally biased region" description="Low complexity" evidence="5">
    <location>
        <begin position="845"/>
        <end position="865"/>
    </location>
</feature>
<feature type="repeat" description="WD" evidence="4">
    <location>
        <begin position="90"/>
        <end position="121"/>
    </location>
</feature>
<dbReference type="CDD" id="cd00200">
    <property type="entry name" value="WD40"/>
    <property type="match status" value="1"/>
</dbReference>
<dbReference type="FunFam" id="2.130.10.10:FF:000136">
    <property type="entry name" value="Probable cytosolic iron-sulfur protein assembly protein CIAO1"/>
    <property type="match status" value="1"/>
</dbReference>
<dbReference type="PANTHER" id="PTHR19920">
    <property type="entry name" value="WD40 PROTEIN CIAO1"/>
    <property type="match status" value="1"/>
</dbReference>
<keyword evidence="2" id="KW-0677">Repeat</keyword>
<keyword evidence="7" id="KW-1185">Reference proteome</keyword>
<feature type="repeat" description="WD" evidence="4">
    <location>
        <begin position="269"/>
        <end position="300"/>
    </location>
</feature>
<feature type="compositionally biased region" description="Basic and acidic residues" evidence="5">
    <location>
        <begin position="971"/>
        <end position="982"/>
    </location>
</feature>
<comment type="function">
    <text evidence="3">Essential component of the cytosolic iron-sulfur (Fe/S) protein assembly machinery. Required for the maturation of extramitochondrial Fe/S proteins.</text>
</comment>
<dbReference type="PROSITE" id="PS50082">
    <property type="entry name" value="WD_REPEATS_2"/>
    <property type="match status" value="6"/>
</dbReference>
<dbReference type="GO" id="GO:0097361">
    <property type="term" value="C:cytosolic [4Fe-4S] assembly targeting complex"/>
    <property type="evidence" value="ECO:0007669"/>
    <property type="project" value="InterPro"/>
</dbReference>
<evidence type="ECO:0000256" key="5">
    <source>
        <dbReference type="SAM" id="MobiDB-lite"/>
    </source>
</evidence>
<dbReference type="InterPro" id="IPR036322">
    <property type="entry name" value="WD40_repeat_dom_sf"/>
</dbReference>
<sequence length="1605" mass="177350">MLLLYVLPASSDSRTSLATSSTAGFRSTSCHAACSSCSSSESSLSLTPTSSGSACGCPAACGNSLAMMKSIFMALMVTSEMTQLEQVCALEGHSERAWHVSWRFDGKLLASCSGDRTIRLWAANSSGVWECVGILEDAQGRTIRACEWSPDGRYLASVSFDATTVIWEKQGSSYEVISSLEGHESEVKSVAWSPSGSYLATCSRDKSVWIWEADADTDFECISVLHGHMQDVKFVAWHPTEDLLVSASYDDTIRIWAENDDDWYCKETLSSHTSTVWGVALNPQGTEMASVSDDKDVIIWRHDPNSKEVDEDGSSKQWVHALTLPNCHERTIFSVDWSKQGDFVVTGAADNAIRVFQGHPTDAPTAFSLAVDQKEAHASDINCVRWSPKVLEDNGKKYLLLASAADDAFASNSIMASDVGAEPDELQGEPRWSSIRYAPHPRPAQWSRAVDEKLMLLVTQSTASGERFPVGVNWLEVSRAVRRSPVDCVKRFAFLHDARERYDALEGDQQLEEKAEVEEETVGLEQELEGALLDSEDEFLEGQTSLSDFATPVTSPKLQSLDTSGDFGHRPMSPGSPPPFAVARPAATRLGTAVSGGSPFRWESLVNDPNYTAPVPNSPPSLRHKQSFQDRYGLEDDEAKALSSASSPRLSPLGPLSPPRSQGQIGEMGADPNYSASVLTHAFKGLKLGTIPLGSPPLGSPLIGSPRLSRKISNSDYPFLKEEDMSARQSVASSARGAEVRASGAPFLNDTYGSGDPTAGDLQRQMNAHLMRMSAMSAMSSFHGDNPFSDSMTQSALEDAFLDMAGSRLDASNVLLSSRMSAASGSQSQMRLEQIQARERERQRALNAANPKHSSAWQQSSSASISDDRRLSQRAVTFAVQDVQSSPVVYRNRTPRVQNQNPYAVDLAEEVSPIQKRPRSQQQMQSTTKTTAVHARPRTRRPGWDDDVNRNSTLFDTSLKKSVLFQPRAGTRREEEKAEKKYVATTTRSRRRKTSSTQMAPVRYRSGPSSVYTQQQNATHWPQRRSKDFVRQNIEHMTGRSMVGHFNRRETRSGSRENVFERLSAQRVSKGLLRMVPPPASIEPDPLPSRVSLVFPPEPDSPVLQIDPPAPDEQNSIGSAMPSPEMQRKGPRLSSPYSSPQRSQRSSSSRSSLAIRSAITNRSSGPSSRTRRYDNYPARVFGVLDRDNERRIGVSQILQGLRLLGLPATHNQISDYVYLIHEDRHNSIDLEEWEILRNASVSAEHQPIPDDDPYLEEIQSRIEMMFEKAQATGALRWAPGTGNNQIENDPNHSNSDRILNRAATVVYNLRASLFPLVHQAEATLREIQQRHGSKLSLFLPPQDMAAIAQNSDVLASAILDDILLVRVYSVCGEITCLMGIDLAIPQDTLQLLNEEEQQQSRRQLEARHVHQLDGILTRIQEIEREEDSMIHQGLALSCNTSGAKCSLPTATTTNVEVSSKPIHQTRVNLPNVRLPLEVVLNVKVDESDAKGHHYVPLRSAIEAAGLSSSFNFDTEIPTQQILLADRSVKTSILQGKTLQSIERRRHKFQHHRRLVESSLAETGMTQYAVIEILEEMLLDELVEETAAELNDTVLSMSDTLLTYLI</sequence>
<evidence type="ECO:0000313" key="6">
    <source>
        <dbReference type="EMBL" id="KAK1946040.1"/>
    </source>
</evidence>
<dbReference type="PROSITE" id="PS50294">
    <property type="entry name" value="WD_REPEATS_REGION"/>
    <property type="match status" value="4"/>
</dbReference>
<dbReference type="SUPFAM" id="SSF47473">
    <property type="entry name" value="EF-hand"/>
    <property type="match status" value="1"/>
</dbReference>
<feature type="compositionally biased region" description="Low complexity" evidence="5">
    <location>
        <begin position="920"/>
        <end position="931"/>
    </location>
</feature>
<feature type="repeat" description="WD" evidence="4">
    <location>
        <begin position="180"/>
        <end position="212"/>
    </location>
</feature>
<feature type="repeat" description="WD" evidence="4">
    <location>
        <begin position="225"/>
        <end position="256"/>
    </location>
</feature>
<gene>
    <name evidence="6" type="ORF">P3T76_003088</name>
</gene>
<comment type="similarity">
    <text evidence="3">Belongs to the WD repeat CIA1 family.</text>
</comment>
<dbReference type="SUPFAM" id="SSF50978">
    <property type="entry name" value="WD40 repeat-like"/>
    <property type="match status" value="1"/>
</dbReference>
<dbReference type="SMART" id="SM00320">
    <property type="entry name" value="WD40"/>
    <property type="match status" value="7"/>
</dbReference>
<dbReference type="GO" id="GO:0016226">
    <property type="term" value="P:iron-sulfur cluster assembly"/>
    <property type="evidence" value="ECO:0007669"/>
    <property type="project" value="UniProtKB-UniRule"/>
</dbReference>
<name>A0AAD9LQK5_9STRA</name>
<dbReference type="Pfam" id="PF00400">
    <property type="entry name" value="WD40"/>
    <property type="match status" value="6"/>
</dbReference>
<dbReference type="Gene3D" id="2.130.10.10">
    <property type="entry name" value="YVTN repeat-like/Quinoprotein amine dehydrogenase"/>
    <property type="match status" value="1"/>
</dbReference>
<feature type="compositionally biased region" description="Polar residues" evidence="5">
    <location>
        <begin position="1007"/>
        <end position="1020"/>
    </location>
</feature>
<feature type="region of interest" description="Disordered" evidence="5">
    <location>
        <begin position="611"/>
        <end position="669"/>
    </location>
</feature>
<dbReference type="EMBL" id="JASMQC010000004">
    <property type="protein sequence ID" value="KAK1946040.1"/>
    <property type="molecule type" value="Genomic_DNA"/>
</dbReference>
<feature type="compositionally biased region" description="Low complexity" evidence="5">
    <location>
        <begin position="1132"/>
        <end position="1159"/>
    </location>
</feature>
<reference evidence="6" key="1">
    <citation type="submission" date="2023-08" db="EMBL/GenBank/DDBJ databases">
        <title>Reference Genome Resource for the Citrus Pathogen Phytophthora citrophthora.</title>
        <authorList>
            <person name="Moller H."/>
            <person name="Coetzee B."/>
            <person name="Rose L.J."/>
            <person name="Van Niekerk J.M."/>
        </authorList>
    </citation>
    <scope>NUCLEOTIDE SEQUENCE</scope>
    <source>
        <strain evidence="6">STE-U-9442</strain>
    </source>
</reference>
<evidence type="ECO:0000313" key="7">
    <source>
        <dbReference type="Proteomes" id="UP001259832"/>
    </source>
</evidence>
<feature type="region of interest" description="Disordered" evidence="5">
    <location>
        <begin position="968"/>
        <end position="1023"/>
    </location>
</feature>
<dbReference type="Proteomes" id="UP001259832">
    <property type="component" value="Unassembled WGS sequence"/>
</dbReference>
<evidence type="ECO:0000256" key="3">
    <source>
        <dbReference type="HAMAP-Rule" id="MF_03037"/>
    </source>
</evidence>
<evidence type="ECO:0000256" key="2">
    <source>
        <dbReference type="ARBA" id="ARBA00022737"/>
    </source>
</evidence>
<dbReference type="HAMAP" id="MF_03037">
    <property type="entry name" value="ciao1"/>
    <property type="match status" value="1"/>
</dbReference>
<dbReference type="PANTHER" id="PTHR19920:SF0">
    <property type="entry name" value="CYTOSOLIC IRON-SULFUR PROTEIN ASSEMBLY PROTEIN CIAO1-RELATED"/>
    <property type="match status" value="1"/>
</dbReference>
<feature type="region of interest" description="Disordered" evidence="5">
    <location>
        <begin position="912"/>
        <end position="950"/>
    </location>
</feature>
<organism evidence="6 7">
    <name type="scientific">Phytophthora citrophthora</name>
    <dbReference type="NCBI Taxonomy" id="4793"/>
    <lineage>
        <taxon>Eukaryota</taxon>
        <taxon>Sar</taxon>
        <taxon>Stramenopiles</taxon>
        <taxon>Oomycota</taxon>
        <taxon>Peronosporomycetes</taxon>
        <taxon>Peronosporales</taxon>
        <taxon>Peronosporaceae</taxon>
        <taxon>Phytophthora</taxon>
    </lineage>
</organism>
<dbReference type="InterPro" id="IPR028608">
    <property type="entry name" value="CIAO1/Cia1"/>
</dbReference>
<feature type="region of interest" description="Disordered" evidence="5">
    <location>
        <begin position="1076"/>
        <end position="1173"/>
    </location>
</feature>
<comment type="caution">
    <text evidence="6">The sequence shown here is derived from an EMBL/GenBank/DDBJ whole genome shotgun (WGS) entry which is preliminary data.</text>
</comment>
<feature type="compositionally biased region" description="Pro residues" evidence="5">
    <location>
        <begin position="1076"/>
        <end position="1087"/>
    </location>
</feature>
<dbReference type="InterPro" id="IPR001680">
    <property type="entry name" value="WD40_rpt"/>
</dbReference>
<feature type="region of interest" description="Disordered" evidence="5">
    <location>
        <begin position="820"/>
        <end position="868"/>
    </location>
</feature>
<feature type="compositionally biased region" description="Low complexity" evidence="5">
    <location>
        <begin position="820"/>
        <end position="835"/>
    </location>
</feature>
<evidence type="ECO:0000256" key="1">
    <source>
        <dbReference type="ARBA" id="ARBA00022574"/>
    </source>
</evidence>
<feature type="repeat" description="WD" evidence="4">
    <location>
        <begin position="136"/>
        <end position="168"/>
    </location>
</feature>